<proteinExistence type="predicted"/>
<evidence type="ECO:0000313" key="3">
    <source>
        <dbReference type="Proteomes" id="UP001596435"/>
    </source>
</evidence>
<comment type="caution">
    <text evidence="2">The sequence shown here is derived from an EMBL/GenBank/DDBJ whole genome shotgun (WGS) entry which is preliminary data.</text>
</comment>
<feature type="region of interest" description="Disordered" evidence="1">
    <location>
        <begin position="135"/>
        <end position="154"/>
    </location>
</feature>
<dbReference type="EMBL" id="JBHTAJ010000010">
    <property type="protein sequence ID" value="MFC7179322.1"/>
    <property type="molecule type" value="Genomic_DNA"/>
</dbReference>
<evidence type="ECO:0000313" key="2">
    <source>
        <dbReference type="EMBL" id="MFC7179322.1"/>
    </source>
</evidence>
<evidence type="ECO:0000256" key="1">
    <source>
        <dbReference type="SAM" id="MobiDB-lite"/>
    </source>
</evidence>
<accession>A0ABW2FT62</accession>
<organism evidence="2 3">
    <name type="scientific">Kitasatospora paranensis</name>
    <dbReference type="NCBI Taxonomy" id="258053"/>
    <lineage>
        <taxon>Bacteria</taxon>
        <taxon>Bacillati</taxon>
        <taxon>Actinomycetota</taxon>
        <taxon>Actinomycetes</taxon>
        <taxon>Kitasatosporales</taxon>
        <taxon>Streptomycetaceae</taxon>
        <taxon>Kitasatospora</taxon>
    </lineage>
</organism>
<dbReference type="Proteomes" id="UP001596435">
    <property type="component" value="Unassembled WGS sequence"/>
</dbReference>
<gene>
    <name evidence="2" type="ORF">ACFQMG_07075</name>
</gene>
<reference evidence="3" key="1">
    <citation type="journal article" date="2019" name="Int. J. Syst. Evol. Microbiol.">
        <title>The Global Catalogue of Microorganisms (GCM) 10K type strain sequencing project: providing services to taxonomists for standard genome sequencing and annotation.</title>
        <authorList>
            <consortium name="The Broad Institute Genomics Platform"/>
            <consortium name="The Broad Institute Genome Sequencing Center for Infectious Disease"/>
            <person name="Wu L."/>
            <person name="Ma J."/>
        </authorList>
    </citation>
    <scope>NUCLEOTIDE SEQUENCE [LARGE SCALE GENOMIC DNA]</scope>
    <source>
        <strain evidence="3">CGMCC 1.12859</strain>
    </source>
</reference>
<name>A0ABW2FT62_9ACTN</name>
<keyword evidence="3" id="KW-1185">Reference proteome</keyword>
<dbReference type="InterPro" id="IPR011008">
    <property type="entry name" value="Dimeric_a/b-barrel"/>
</dbReference>
<dbReference type="RefSeq" id="WP_345706313.1">
    <property type="nucleotide sequence ID" value="NZ_BAABKV010000001.1"/>
</dbReference>
<dbReference type="SUPFAM" id="SSF54909">
    <property type="entry name" value="Dimeric alpha+beta barrel"/>
    <property type="match status" value="1"/>
</dbReference>
<protein>
    <submittedName>
        <fullName evidence="2">DUF3291 domain-containing protein</fullName>
    </submittedName>
</protein>
<sequence>MPTLPWITPSAPRPQTRALVMASRLEVRSLSDVPRFFWKSLAAWKQVRTAPGALGASLIAQPLKRTFWTLSAWETREALYTYAKTEPHYSIMTSLRPTMRDSTFTFWEVPVEELPIRWPDAQRRLAEQQRADAAAAAAGGTLAEGSAAEGAVEG</sequence>